<evidence type="ECO:0000259" key="3">
    <source>
        <dbReference type="PROSITE" id="PS50175"/>
    </source>
</evidence>
<evidence type="ECO:0000313" key="5">
    <source>
        <dbReference type="Proteomes" id="UP001524642"/>
    </source>
</evidence>
<dbReference type="RefSeq" id="WP_257714714.1">
    <property type="nucleotide sequence ID" value="NZ_JANJOU010000002.1"/>
</dbReference>
<gene>
    <name evidence="4" type="ORF">NRP21_03105</name>
</gene>
<organism evidence="4 5">
    <name type="scientific">Roseomonas populi</name>
    <dbReference type="NCBI Taxonomy" id="3121582"/>
    <lineage>
        <taxon>Bacteria</taxon>
        <taxon>Pseudomonadati</taxon>
        <taxon>Pseudomonadota</taxon>
        <taxon>Alphaproteobacteria</taxon>
        <taxon>Acetobacterales</taxon>
        <taxon>Roseomonadaceae</taxon>
        <taxon>Roseomonas</taxon>
    </lineage>
</organism>
<keyword evidence="2" id="KW-0732">Signal</keyword>
<dbReference type="Gene3D" id="2.40.70.10">
    <property type="entry name" value="Acid Proteases"/>
    <property type="match status" value="2"/>
</dbReference>
<evidence type="ECO:0000256" key="2">
    <source>
        <dbReference type="SAM" id="SignalP"/>
    </source>
</evidence>
<dbReference type="SUPFAM" id="SSF50630">
    <property type="entry name" value="Acid proteases"/>
    <property type="match status" value="2"/>
</dbReference>
<dbReference type="GO" id="GO:0008233">
    <property type="term" value="F:peptidase activity"/>
    <property type="evidence" value="ECO:0007669"/>
    <property type="project" value="UniProtKB-KW"/>
</dbReference>
<dbReference type="EMBL" id="JANJOU010000002">
    <property type="protein sequence ID" value="MCR0981033.1"/>
    <property type="molecule type" value="Genomic_DNA"/>
</dbReference>
<keyword evidence="1" id="KW-0378">Hydrolase</keyword>
<dbReference type="InterPro" id="IPR001995">
    <property type="entry name" value="Peptidase_A2_cat"/>
</dbReference>
<name>A0ABT1X0X9_9PROT</name>
<dbReference type="Pfam" id="PF13650">
    <property type="entry name" value="Asp_protease_2"/>
    <property type="match status" value="2"/>
</dbReference>
<accession>A0ABT1X0X9</accession>
<sequence length="310" mass="31519">MRLRPLPILAALLLSAGAARAACPPGEGERLVLAAPASPAARALLGGAAVGPLPVVLAQANGAALPFVLDTGSGLTMLRPEAAAALDLSMDPDRATPITGIGGTSRMPNALLRHFQIGRRVFLNLSLPVAPGSGDEGGIAGIVGADLLRHGALELDLPAGRAVLHDSPACIAAPPPWPAEAIPVEVTGEGLVVVPLTLDGRPARALLDTGAVRTVLRQDRITDFGIPAAALRAPPAGTVFGTGGEAASFHIHEGATLRLGELTTAAMPIVIAPLPPSLPVELVLGQDILGTRRLLLSYAARRLWVGPSAR</sequence>
<comment type="caution">
    <text evidence="4">The sequence shown here is derived from an EMBL/GenBank/DDBJ whole genome shotgun (WGS) entry which is preliminary data.</text>
</comment>
<evidence type="ECO:0000313" key="4">
    <source>
        <dbReference type="EMBL" id="MCR0981033.1"/>
    </source>
</evidence>
<feature type="signal peptide" evidence="2">
    <location>
        <begin position="1"/>
        <end position="21"/>
    </location>
</feature>
<dbReference type="GO" id="GO:0006508">
    <property type="term" value="P:proteolysis"/>
    <property type="evidence" value="ECO:0007669"/>
    <property type="project" value="UniProtKB-KW"/>
</dbReference>
<dbReference type="InterPro" id="IPR021109">
    <property type="entry name" value="Peptidase_aspartic_dom_sf"/>
</dbReference>
<proteinExistence type="predicted"/>
<dbReference type="Proteomes" id="UP001524642">
    <property type="component" value="Unassembled WGS sequence"/>
</dbReference>
<dbReference type="PROSITE" id="PS50175">
    <property type="entry name" value="ASP_PROT_RETROV"/>
    <property type="match status" value="2"/>
</dbReference>
<evidence type="ECO:0000256" key="1">
    <source>
        <dbReference type="ARBA" id="ARBA00022801"/>
    </source>
</evidence>
<feature type="domain" description="Peptidase A2" evidence="3">
    <location>
        <begin position="65"/>
        <end position="147"/>
    </location>
</feature>
<dbReference type="InterPro" id="IPR034122">
    <property type="entry name" value="Retropepsin-like_bacterial"/>
</dbReference>
<dbReference type="CDD" id="cd05483">
    <property type="entry name" value="retropepsin_like_bacteria"/>
    <property type="match status" value="1"/>
</dbReference>
<reference evidence="4 5" key="1">
    <citation type="submission" date="2022-06" db="EMBL/GenBank/DDBJ databases">
        <title>Roseomonas CN29.</title>
        <authorList>
            <person name="Cheng Y."/>
            <person name="He X."/>
        </authorList>
    </citation>
    <scope>NUCLEOTIDE SEQUENCE [LARGE SCALE GENOMIC DNA]</scope>
    <source>
        <strain evidence="4 5">CN29</strain>
    </source>
</reference>
<keyword evidence="5" id="KW-1185">Reference proteome</keyword>
<feature type="domain" description="Peptidase A2" evidence="3">
    <location>
        <begin position="203"/>
        <end position="288"/>
    </location>
</feature>
<keyword evidence="4" id="KW-0645">Protease</keyword>
<protein>
    <submittedName>
        <fullName evidence="4">Aspartyl protease family protein</fullName>
    </submittedName>
</protein>
<feature type="chain" id="PRO_5047215018" evidence="2">
    <location>
        <begin position="22"/>
        <end position="310"/>
    </location>
</feature>